<dbReference type="EC" id="3.5.4.9" evidence="12"/>
<dbReference type="PANTHER" id="PTHR48099">
    <property type="entry name" value="C-1-TETRAHYDROFOLATE SYNTHASE, CYTOPLASMIC-RELATED"/>
    <property type="match status" value="1"/>
</dbReference>
<comment type="function">
    <text evidence="12">Catalyzes the oxidation of 5,10-methylenetetrahydrofolate to 5,10-methenyltetrahydrofolate and then the hydrolysis of 5,10-methenyltetrahydrofolate to 10-formyltetrahydrofolate.</text>
</comment>
<keyword evidence="7 12" id="KW-0521">NADP</keyword>
<evidence type="ECO:0000256" key="4">
    <source>
        <dbReference type="ARBA" id="ARBA00022605"/>
    </source>
</evidence>
<comment type="catalytic activity">
    <reaction evidence="12">
        <text>(6R)-5,10-methenyltetrahydrofolate + H2O = (6R)-10-formyltetrahydrofolate + H(+)</text>
        <dbReference type="Rhea" id="RHEA:23700"/>
        <dbReference type="ChEBI" id="CHEBI:15377"/>
        <dbReference type="ChEBI" id="CHEBI:15378"/>
        <dbReference type="ChEBI" id="CHEBI:57455"/>
        <dbReference type="ChEBI" id="CHEBI:195366"/>
        <dbReference type="EC" id="3.5.4.9"/>
    </reaction>
</comment>
<dbReference type="PROSITE" id="PS00767">
    <property type="entry name" value="THF_DHG_CYH_2"/>
    <property type="match status" value="1"/>
</dbReference>
<dbReference type="EMBL" id="JACXAD010000015">
    <property type="protein sequence ID" value="MBD2768961.1"/>
    <property type="molecule type" value="Genomic_DNA"/>
</dbReference>
<comment type="caution">
    <text evidence="12">Lacks conserved residue(s) required for the propagation of feature annotation.</text>
</comment>
<comment type="pathway">
    <text evidence="1 12">One-carbon metabolism; tetrahydrofolate interconversion.</text>
</comment>
<reference evidence="15" key="1">
    <citation type="submission" date="2020-09" db="EMBL/GenBank/DDBJ databases">
        <authorList>
            <person name="Kim M.K."/>
        </authorList>
    </citation>
    <scope>NUCLEOTIDE SEQUENCE</scope>
    <source>
        <strain evidence="15">BT664</strain>
    </source>
</reference>
<dbReference type="SUPFAM" id="SSF51735">
    <property type="entry name" value="NAD(P)-binding Rossmann-fold domains"/>
    <property type="match status" value="1"/>
</dbReference>
<sequence length="308" mass="32560">MNLSAIPLTTSSHLIDGKQIAEDIKAEIAAEVVTLKAAGAKVPHLAAILVGHDGGSETYVRNKVLACERVGFASTLLRYEDDISEAELLAKVDELNHDPEIDGFIVQLPLPAHISPQKVIEAIRPEKDVDGFHPMNLGRMVAGLPALLPATPSGIVELLSRQGIRTSGKHCVVIGRSNIVGTPVSILLAKNLDNANCTVTLCHSRTEKLAEICRTADIVVAAIGRPEFVTADMVRPGAVVIDVGTTRVADATKKSGYSLKGDVNFAEVAPLASAITPVPGGVGPMTIAMLLLNTLRAAKGEIYPRRLN</sequence>
<evidence type="ECO:0000256" key="12">
    <source>
        <dbReference type="HAMAP-Rule" id="MF_01576"/>
    </source>
</evidence>
<evidence type="ECO:0000259" key="14">
    <source>
        <dbReference type="Pfam" id="PF02882"/>
    </source>
</evidence>
<feature type="binding site" evidence="12">
    <location>
        <begin position="175"/>
        <end position="177"/>
    </location>
    <ligand>
        <name>NADP(+)</name>
        <dbReference type="ChEBI" id="CHEBI:58349"/>
    </ligand>
</feature>
<dbReference type="PANTHER" id="PTHR48099:SF5">
    <property type="entry name" value="C-1-TETRAHYDROFOLATE SYNTHASE, CYTOPLASMIC"/>
    <property type="match status" value="1"/>
</dbReference>
<comment type="catalytic activity">
    <reaction evidence="12">
        <text>(6R)-5,10-methylene-5,6,7,8-tetrahydrofolate + NADP(+) = (6R)-5,10-methenyltetrahydrofolate + NADPH</text>
        <dbReference type="Rhea" id="RHEA:22812"/>
        <dbReference type="ChEBI" id="CHEBI:15636"/>
        <dbReference type="ChEBI" id="CHEBI:57455"/>
        <dbReference type="ChEBI" id="CHEBI:57783"/>
        <dbReference type="ChEBI" id="CHEBI:58349"/>
        <dbReference type="EC" id="1.5.1.5"/>
    </reaction>
</comment>
<keyword evidence="10 12" id="KW-0486">Methionine biosynthesis</keyword>
<dbReference type="RefSeq" id="WP_191005775.1">
    <property type="nucleotide sequence ID" value="NZ_JACXAD010000015.1"/>
</dbReference>
<dbReference type="GO" id="GO:0004488">
    <property type="term" value="F:methylenetetrahydrofolate dehydrogenase (NADP+) activity"/>
    <property type="evidence" value="ECO:0007669"/>
    <property type="project" value="UniProtKB-UniRule"/>
</dbReference>
<dbReference type="Proteomes" id="UP000612233">
    <property type="component" value="Unassembled WGS sequence"/>
</dbReference>
<gene>
    <name evidence="12" type="primary">folD</name>
    <name evidence="15" type="ORF">IC235_13800</name>
</gene>
<dbReference type="InterPro" id="IPR000672">
    <property type="entry name" value="THF_DH/CycHdrlase"/>
</dbReference>
<evidence type="ECO:0000256" key="10">
    <source>
        <dbReference type="ARBA" id="ARBA00023167"/>
    </source>
</evidence>
<dbReference type="InterPro" id="IPR020630">
    <property type="entry name" value="THF_DH/CycHdrlase_cat_dom"/>
</dbReference>
<accession>A0A927BEL3</accession>
<evidence type="ECO:0000256" key="5">
    <source>
        <dbReference type="ARBA" id="ARBA00022755"/>
    </source>
</evidence>
<dbReference type="Pfam" id="PF02882">
    <property type="entry name" value="THF_DHG_CYH_C"/>
    <property type="match status" value="1"/>
</dbReference>
<dbReference type="PRINTS" id="PR00085">
    <property type="entry name" value="THFDHDRGNASE"/>
</dbReference>
<evidence type="ECO:0000313" key="16">
    <source>
        <dbReference type="Proteomes" id="UP000612233"/>
    </source>
</evidence>
<dbReference type="InterPro" id="IPR036291">
    <property type="entry name" value="NAD(P)-bd_dom_sf"/>
</dbReference>
<evidence type="ECO:0000256" key="7">
    <source>
        <dbReference type="ARBA" id="ARBA00022857"/>
    </source>
</evidence>
<keyword evidence="6 12" id="KW-0378">Hydrolase</keyword>
<dbReference type="InterPro" id="IPR020867">
    <property type="entry name" value="THF_DH/CycHdrlase_CS"/>
</dbReference>
<dbReference type="InterPro" id="IPR020631">
    <property type="entry name" value="THF_DH/CycHdrlase_NAD-bd_dom"/>
</dbReference>
<evidence type="ECO:0000256" key="11">
    <source>
        <dbReference type="ARBA" id="ARBA00023268"/>
    </source>
</evidence>
<dbReference type="Gene3D" id="3.40.50.720">
    <property type="entry name" value="NAD(P)-binding Rossmann-like Domain"/>
    <property type="match status" value="1"/>
</dbReference>
<keyword evidence="8 12" id="KW-0560">Oxidoreductase</keyword>
<keyword evidence="4 12" id="KW-0028">Amino-acid biosynthesis</keyword>
<feature type="binding site" evidence="12">
    <location>
        <position position="245"/>
    </location>
    <ligand>
        <name>NADP(+)</name>
        <dbReference type="ChEBI" id="CHEBI:58349"/>
    </ligand>
</feature>
<comment type="subunit">
    <text evidence="2 12">Homodimer.</text>
</comment>
<dbReference type="PROSITE" id="PS00766">
    <property type="entry name" value="THF_DHG_CYH_1"/>
    <property type="match status" value="1"/>
</dbReference>
<evidence type="ECO:0000256" key="2">
    <source>
        <dbReference type="ARBA" id="ARBA00011738"/>
    </source>
</evidence>
<dbReference type="GO" id="GO:0005829">
    <property type="term" value="C:cytosol"/>
    <property type="evidence" value="ECO:0007669"/>
    <property type="project" value="TreeGrafter"/>
</dbReference>
<evidence type="ECO:0000256" key="9">
    <source>
        <dbReference type="ARBA" id="ARBA00023102"/>
    </source>
</evidence>
<dbReference type="SUPFAM" id="SSF53223">
    <property type="entry name" value="Aminoacid dehydrogenase-like, N-terminal domain"/>
    <property type="match status" value="1"/>
</dbReference>
<comment type="similarity">
    <text evidence="12">Belongs to the tetrahydrofolate dehydrogenase/cyclohydrolase family.</text>
</comment>
<organism evidence="15 16">
    <name type="scientific">Hymenobacter montanus</name>
    <dbReference type="NCBI Taxonomy" id="2771359"/>
    <lineage>
        <taxon>Bacteria</taxon>
        <taxon>Pseudomonadati</taxon>
        <taxon>Bacteroidota</taxon>
        <taxon>Cytophagia</taxon>
        <taxon>Cytophagales</taxon>
        <taxon>Hymenobacteraceae</taxon>
        <taxon>Hymenobacter</taxon>
    </lineage>
</organism>
<dbReference type="GO" id="GO:0006164">
    <property type="term" value="P:purine nucleotide biosynthetic process"/>
    <property type="evidence" value="ECO:0007669"/>
    <property type="project" value="UniProtKB-KW"/>
</dbReference>
<dbReference type="GO" id="GO:0009086">
    <property type="term" value="P:methionine biosynthetic process"/>
    <property type="evidence" value="ECO:0007669"/>
    <property type="project" value="UniProtKB-KW"/>
</dbReference>
<dbReference type="FunFam" id="3.40.50.10860:FF:000005">
    <property type="entry name" value="C-1-tetrahydrofolate synthase, cytoplasmic, putative"/>
    <property type="match status" value="1"/>
</dbReference>
<dbReference type="GO" id="GO:0035999">
    <property type="term" value="P:tetrahydrofolate interconversion"/>
    <property type="evidence" value="ECO:0007669"/>
    <property type="project" value="UniProtKB-UniRule"/>
</dbReference>
<dbReference type="GO" id="GO:0000105">
    <property type="term" value="P:L-histidine biosynthetic process"/>
    <property type="evidence" value="ECO:0007669"/>
    <property type="project" value="UniProtKB-KW"/>
</dbReference>
<keyword evidence="5 12" id="KW-0658">Purine biosynthesis</keyword>
<protein>
    <recommendedName>
        <fullName evidence="12">Bifunctional protein FolD</fullName>
    </recommendedName>
    <domain>
        <recommendedName>
            <fullName evidence="12">Methylenetetrahydrofolate dehydrogenase</fullName>
            <ecNumber evidence="12">1.5.1.5</ecNumber>
        </recommendedName>
    </domain>
    <domain>
        <recommendedName>
            <fullName evidence="12">Methenyltetrahydrofolate cyclohydrolase</fullName>
            <ecNumber evidence="12">3.5.4.9</ecNumber>
        </recommendedName>
    </domain>
</protein>
<keyword evidence="3 12" id="KW-0554">One-carbon metabolism</keyword>
<dbReference type="AlphaFoldDB" id="A0A927BEL3"/>
<feature type="domain" description="Tetrahydrofolate dehydrogenase/cyclohydrolase NAD(P)-binding" evidence="14">
    <location>
        <begin position="149"/>
        <end position="299"/>
    </location>
</feature>
<evidence type="ECO:0000256" key="3">
    <source>
        <dbReference type="ARBA" id="ARBA00022563"/>
    </source>
</evidence>
<dbReference type="CDD" id="cd01080">
    <property type="entry name" value="NAD_bind_m-THF_DH_Cyclohyd"/>
    <property type="match status" value="1"/>
</dbReference>
<dbReference type="GO" id="GO:0004477">
    <property type="term" value="F:methenyltetrahydrofolate cyclohydrolase activity"/>
    <property type="evidence" value="ECO:0007669"/>
    <property type="project" value="UniProtKB-UniRule"/>
</dbReference>
<dbReference type="InterPro" id="IPR046346">
    <property type="entry name" value="Aminoacid_DH-like_N_sf"/>
</dbReference>
<evidence type="ECO:0000256" key="1">
    <source>
        <dbReference type="ARBA" id="ARBA00004777"/>
    </source>
</evidence>
<dbReference type="Gene3D" id="3.40.50.10860">
    <property type="entry name" value="Leucine Dehydrogenase, chain A, domain 1"/>
    <property type="match status" value="1"/>
</dbReference>
<name>A0A927BEL3_9BACT</name>
<proteinExistence type="inferred from homology"/>
<comment type="caution">
    <text evidence="15">The sequence shown here is derived from an EMBL/GenBank/DDBJ whole genome shotgun (WGS) entry which is preliminary data.</text>
</comment>
<keyword evidence="9 12" id="KW-0368">Histidine biosynthesis</keyword>
<evidence type="ECO:0000256" key="6">
    <source>
        <dbReference type="ARBA" id="ARBA00022801"/>
    </source>
</evidence>
<evidence type="ECO:0000313" key="15">
    <source>
        <dbReference type="EMBL" id="MBD2768961.1"/>
    </source>
</evidence>
<evidence type="ECO:0000259" key="13">
    <source>
        <dbReference type="Pfam" id="PF00763"/>
    </source>
</evidence>
<evidence type="ECO:0000256" key="8">
    <source>
        <dbReference type="ARBA" id="ARBA00023002"/>
    </source>
</evidence>
<dbReference type="EC" id="1.5.1.5" evidence="12"/>
<dbReference type="HAMAP" id="MF_01576">
    <property type="entry name" value="THF_DHG_CYH"/>
    <property type="match status" value="1"/>
</dbReference>
<feature type="domain" description="Tetrahydrofolate dehydrogenase/cyclohydrolase catalytic" evidence="13">
    <location>
        <begin position="15"/>
        <end position="130"/>
    </location>
</feature>
<dbReference type="Pfam" id="PF00763">
    <property type="entry name" value="THF_DHG_CYH"/>
    <property type="match status" value="1"/>
</dbReference>
<keyword evidence="11 12" id="KW-0511">Multifunctional enzyme</keyword>
<keyword evidence="16" id="KW-1185">Reference proteome</keyword>
<dbReference type="FunFam" id="3.40.50.720:FF:000189">
    <property type="entry name" value="Bifunctional protein FolD"/>
    <property type="match status" value="1"/>
</dbReference>